<keyword evidence="2" id="KW-1185">Reference proteome</keyword>
<name>A0ABT6TDJ6_9BACL</name>
<evidence type="ECO:0000313" key="2">
    <source>
        <dbReference type="Proteomes" id="UP001161691"/>
    </source>
</evidence>
<accession>A0ABT6TDJ6</accession>
<organism evidence="1 2">
    <name type="scientific">Cohnella hashimotonis</name>
    <dbReference type="NCBI Taxonomy" id="2826895"/>
    <lineage>
        <taxon>Bacteria</taxon>
        <taxon>Bacillati</taxon>
        <taxon>Bacillota</taxon>
        <taxon>Bacilli</taxon>
        <taxon>Bacillales</taxon>
        <taxon>Paenibacillaceae</taxon>
        <taxon>Cohnella</taxon>
    </lineage>
</organism>
<comment type="caution">
    <text evidence="1">The sequence shown here is derived from an EMBL/GenBank/DDBJ whole genome shotgun (WGS) entry which is preliminary data.</text>
</comment>
<proteinExistence type="predicted"/>
<sequence>MGGLGSIGNIGHIRIGGTLGDLGNQMKRMAEDPKKYMEDLGEKFKALPVEFDQARIAVMTGLAPNALVKLYEKMTESSNKISIGMQYEEQLRIFIHDTTIEYRTVSGGTNPESCPTLVSSFVMTKLAGGLPPDDPFLAYVKDNAKRIAQDECSKNYVQ</sequence>
<dbReference type="EMBL" id="JAGRPV010000001">
    <property type="protein sequence ID" value="MDI4644410.1"/>
    <property type="molecule type" value="Genomic_DNA"/>
</dbReference>
<dbReference type="Proteomes" id="UP001161691">
    <property type="component" value="Unassembled WGS sequence"/>
</dbReference>
<protein>
    <submittedName>
        <fullName evidence="1">Uncharacterized protein</fullName>
    </submittedName>
</protein>
<gene>
    <name evidence="1" type="ORF">KB449_05520</name>
</gene>
<reference evidence="1" key="1">
    <citation type="submission" date="2023-04" db="EMBL/GenBank/DDBJ databases">
        <title>Comparative genomic analysis of Cohnella hashimotonis sp. nov., isolated from the International Space Station.</title>
        <authorList>
            <person name="Venkateswaran K."/>
            <person name="Simpson A."/>
        </authorList>
    </citation>
    <scope>NUCLEOTIDE SEQUENCE</scope>
    <source>
        <strain evidence="1">F6_2S_P_1</strain>
    </source>
</reference>
<dbReference type="RefSeq" id="WP_282907414.1">
    <property type="nucleotide sequence ID" value="NZ_JAGRPV010000001.1"/>
</dbReference>
<evidence type="ECO:0000313" key="1">
    <source>
        <dbReference type="EMBL" id="MDI4644410.1"/>
    </source>
</evidence>